<evidence type="ECO:0000259" key="2">
    <source>
        <dbReference type="Pfam" id="PF04448"/>
    </source>
</evidence>
<dbReference type="EMBL" id="QRHN01000006">
    <property type="protein sequence ID" value="RHF79275.1"/>
    <property type="molecule type" value="Genomic_DNA"/>
</dbReference>
<dbReference type="Pfam" id="PF04448">
    <property type="entry name" value="DUF551"/>
    <property type="match status" value="1"/>
</dbReference>
<protein>
    <submittedName>
        <fullName evidence="3">DUF551 domain-containing protein</fullName>
    </submittedName>
</protein>
<feature type="domain" description="DUF551" evidence="2">
    <location>
        <begin position="62"/>
        <end position="124"/>
    </location>
</feature>
<gene>
    <name evidence="3" type="ORF">DW658_06145</name>
</gene>
<dbReference type="AlphaFoldDB" id="A0A414QEQ0"/>
<evidence type="ECO:0000256" key="1">
    <source>
        <dbReference type="SAM" id="Coils"/>
    </source>
</evidence>
<feature type="coiled-coil region" evidence="1">
    <location>
        <begin position="4"/>
        <end position="59"/>
    </location>
</feature>
<organism evidence="3 4">
    <name type="scientific">Dorea formicigenerans</name>
    <dbReference type="NCBI Taxonomy" id="39486"/>
    <lineage>
        <taxon>Bacteria</taxon>
        <taxon>Bacillati</taxon>
        <taxon>Bacillota</taxon>
        <taxon>Clostridia</taxon>
        <taxon>Lachnospirales</taxon>
        <taxon>Lachnospiraceae</taxon>
        <taxon>Dorea</taxon>
    </lineage>
</organism>
<evidence type="ECO:0000313" key="4">
    <source>
        <dbReference type="Proteomes" id="UP000285666"/>
    </source>
</evidence>
<dbReference type="Proteomes" id="UP000285666">
    <property type="component" value="Unassembled WGS sequence"/>
</dbReference>
<dbReference type="InterPro" id="IPR007539">
    <property type="entry name" value="DUF551"/>
</dbReference>
<accession>A0A414QEQ0</accession>
<proteinExistence type="predicted"/>
<dbReference type="RefSeq" id="WP_118236981.1">
    <property type="nucleotide sequence ID" value="NZ_QRHN01000006.1"/>
</dbReference>
<keyword evidence="1" id="KW-0175">Coiled coil</keyword>
<reference evidence="3 4" key="1">
    <citation type="submission" date="2018-08" db="EMBL/GenBank/DDBJ databases">
        <title>A genome reference for cultivated species of the human gut microbiota.</title>
        <authorList>
            <person name="Zou Y."/>
            <person name="Xue W."/>
            <person name="Luo G."/>
        </authorList>
    </citation>
    <scope>NUCLEOTIDE SEQUENCE [LARGE SCALE GENOMIC DNA]</scope>
    <source>
        <strain evidence="3 4">AM23-7AC</strain>
    </source>
</reference>
<evidence type="ECO:0000313" key="3">
    <source>
        <dbReference type="EMBL" id="RHF79275.1"/>
    </source>
</evidence>
<sequence>MMTLEEAINHAREVAEKNRKCQEENTIILSNRWISSMCCAEEHEQLAEWLEELKELREKDRWIPVSERLPEHGKYVLISCEGFDAPSVAKYEEDDIGETFYLSEDMPCEDFGIVVEAWRPLPEPYKEQENG</sequence>
<comment type="caution">
    <text evidence="3">The sequence shown here is derived from an EMBL/GenBank/DDBJ whole genome shotgun (WGS) entry which is preliminary data.</text>
</comment>
<name>A0A414QEQ0_9FIRM</name>